<feature type="domain" description="Acyl-CoA dehydrogenase/oxidase C-terminal" evidence="6">
    <location>
        <begin position="286"/>
        <end position="441"/>
    </location>
</feature>
<accession>A0ABW3FHV0</accession>
<dbReference type="InterPro" id="IPR036250">
    <property type="entry name" value="AcylCo_DH-like_C"/>
</dbReference>
<dbReference type="PANTHER" id="PTHR42707:SF3">
    <property type="entry name" value="ACYL-COA DEHYDROGENASE AIDB-RELATED"/>
    <property type="match status" value="1"/>
</dbReference>
<dbReference type="Gene3D" id="1.20.140.10">
    <property type="entry name" value="Butyryl-CoA Dehydrogenase, subunit A, domain 3"/>
    <property type="match status" value="1"/>
</dbReference>
<evidence type="ECO:0000313" key="10">
    <source>
        <dbReference type="Proteomes" id="UP001597101"/>
    </source>
</evidence>
<dbReference type="PANTHER" id="PTHR42707">
    <property type="entry name" value="ACYL-COA DEHYDROGENASE"/>
    <property type="match status" value="1"/>
</dbReference>
<evidence type="ECO:0000259" key="8">
    <source>
        <dbReference type="Pfam" id="PF18158"/>
    </source>
</evidence>
<protein>
    <submittedName>
        <fullName evidence="9">Acyl-CoA dehydrogenase family protein</fullName>
    </submittedName>
</protein>
<dbReference type="InterPro" id="IPR052904">
    <property type="entry name" value="Acyl-CoA_dehydrogenase-like"/>
</dbReference>
<proteinExistence type="inferred from homology"/>
<dbReference type="Pfam" id="PF18158">
    <property type="entry name" value="AidB_N"/>
    <property type="match status" value="1"/>
</dbReference>
<dbReference type="SUPFAM" id="SSF56645">
    <property type="entry name" value="Acyl-CoA dehydrogenase NM domain-like"/>
    <property type="match status" value="1"/>
</dbReference>
<dbReference type="SUPFAM" id="SSF47203">
    <property type="entry name" value="Acyl-CoA dehydrogenase C-terminal domain-like"/>
    <property type="match status" value="1"/>
</dbReference>
<keyword evidence="3 5" id="KW-0285">Flavoprotein</keyword>
<evidence type="ECO:0000259" key="6">
    <source>
        <dbReference type="Pfam" id="PF00441"/>
    </source>
</evidence>
<dbReference type="InterPro" id="IPR006091">
    <property type="entry name" value="Acyl-CoA_Oxase/DH_mid-dom"/>
</dbReference>
<dbReference type="Gene3D" id="2.40.110.20">
    <property type="match status" value="1"/>
</dbReference>
<keyword evidence="10" id="KW-1185">Reference proteome</keyword>
<keyword evidence="5" id="KW-0560">Oxidoreductase</keyword>
<feature type="domain" description="Acyl-CoA oxidase/dehydrogenase middle" evidence="7">
    <location>
        <begin position="179"/>
        <end position="276"/>
    </location>
</feature>
<dbReference type="PROSITE" id="PS00073">
    <property type="entry name" value="ACYL_COA_DH_2"/>
    <property type="match status" value="1"/>
</dbReference>
<name>A0ABW3FHV0_9HYPH</name>
<feature type="domain" description="Adaptive response protein AidB N-terminal" evidence="8">
    <location>
        <begin position="7"/>
        <end position="164"/>
    </location>
</feature>
<dbReference type="Pfam" id="PF02770">
    <property type="entry name" value="Acyl-CoA_dh_M"/>
    <property type="match status" value="1"/>
</dbReference>
<dbReference type="Proteomes" id="UP001597101">
    <property type="component" value="Unassembled WGS sequence"/>
</dbReference>
<dbReference type="Pfam" id="PF00441">
    <property type="entry name" value="Acyl-CoA_dh_1"/>
    <property type="match status" value="1"/>
</dbReference>
<evidence type="ECO:0000256" key="5">
    <source>
        <dbReference type="RuleBase" id="RU362125"/>
    </source>
</evidence>
<evidence type="ECO:0000256" key="3">
    <source>
        <dbReference type="ARBA" id="ARBA00022630"/>
    </source>
</evidence>
<evidence type="ECO:0000313" key="9">
    <source>
        <dbReference type="EMBL" id="MFD0918039.1"/>
    </source>
</evidence>
<dbReference type="InterPro" id="IPR041504">
    <property type="entry name" value="AidB_N"/>
</dbReference>
<reference evidence="10" key="1">
    <citation type="journal article" date="2019" name="Int. J. Syst. Evol. Microbiol.">
        <title>The Global Catalogue of Microorganisms (GCM) 10K type strain sequencing project: providing services to taxonomists for standard genome sequencing and annotation.</title>
        <authorList>
            <consortium name="The Broad Institute Genomics Platform"/>
            <consortium name="The Broad Institute Genome Sequencing Center for Infectious Disease"/>
            <person name="Wu L."/>
            <person name="Ma J."/>
        </authorList>
    </citation>
    <scope>NUCLEOTIDE SEQUENCE [LARGE SCALE GENOMIC DNA]</scope>
    <source>
        <strain evidence="10">CCUG 60023</strain>
    </source>
</reference>
<comment type="caution">
    <text evidence="9">The sequence shown here is derived from an EMBL/GenBank/DDBJ whole genome shotgun (WGS) entry which is preliminary data.</text>
</comment>
<organism evidence="9 10">
    <name type="scientific">Pseudahrensia aquimaris</name>
    <dbReference type="NCBI Taxonomy" id="744461"/>
    <lineage>
        <taxon>Bacteria</taxon>
        <taxon>Pseudomonadati</taxon>
        <taxon>Pseudomonadota</taxon>
        <taxon>Alphaproteobacteria</taxon>
        <taxon>Hyphomicrobiales</taxon>
        <taxon>Ahrensiaceae</taxon>
        <taxon>Pseudahrensia</taxon>
    </lineage>
</organism>
<dbReference type="Gene3D" id="6.10.250.600">
    <property type="match status" value="1"/>
</dbReference>
<dbReference type="InterPro" id="IPR009075">
    <property type="entry name" value="AcylCo_DH/oxidase_C"/>
</dbReference>
<comment type="similarity">
    <text evidence="2 5">Belongs to the acyl-CoA dehydrogenase family.</text>
</comment>
<evidence type="ECO:0000256" key="4">
    <source>
        <dbReference type="ARBA" id="ARBA00022827"/>
    </source>
</evidence>
<comment type="cofactor">
    <cofactor evidence="1 5">
        <name>FAD</name>
        <dbReference type="ChEBI" id="CHEBI:57692"/>
    </cofactor>
</comment>
<evidence type="ECO:0000256" key="1">
    <source>
        <dbReference type="ARBA" id="ARBA00001974"/>
    </source>
</evidence>
<dbReference type="EMBL" id="JBHTJV010000026">
    <property type="protein sequence ID" value="MFD0918039.1"/>
    <property type="molecule type" value="Genomic_DNA"/>
</dbReference>
<gene>
    <name evidence="9" type="ORF">ACFQ14_16675</name>
</gene>
<dbReference type="InterPro" id="IPR006089">
    <property type="entry name" value="Acyl-CoA_DH_CS"/>
</dbReference>
<keyword evidence="4 5" id="KW-0274">FAD</keyword>
<evidence type="ECO:0000256" key="2">
    <source>
        <dbReference type="ARBA" id="ARBA00009347"/>
    </source>
</evidence>
<dbReference type="InterPro" id="IPR009100">
    <property type="entry name" value="AcylCoA_DH/oxidase_NM_dom_sf"/>
</dbReference>
<evidence type="ECO:0000259" key="7">
    <source>
        <dbReference type="Pfam" id="PF02770"/>
    </source>
</evidence>
<sequence>MSQTITNIAPLHENYNAYTSDGVLLHLTNAMGQDVHQELMSHGRWVGSAEALDLARMANENPPRLRSLDARGERLDQVEFHPAYHALMRKAVSQGLHYSVWDRSDDEAGQRHLRRAYRFMLTCQLEAGHTCPITMTNASVAIFLADEALARDWLPRISTRTYDSSNKAPGNKRGLTVGMGMTERQGGTDLRQITTRAERAGSGANAGMWRLSGEKWFFSAPMCDAFFVLARTDKGISCFLLPRLLPDGSNNGLRIQRLKNKLGNQSNASSEMLLDNAFATLVGEEGRGIALMLEMVTLSRLDCAVSSAAQMRTALAEAVHHARHRKAFGKPLIDQPLMERVLADMALDVAAAQALTLRLARSFDAAATSDAEGAYARLMTPVVKYWVCKAAPALVVEAMECLGGNGYVEDGIMARLYREAPLNAIWEGSGNVMCLDVLRAMGKSRGSVDAVLETISQGMGATSQQTIDVLRITADMAMADEGSARLFTEQLALTAAAAEMRLSLPPMLADAFVESRLGRPWRHTYGMMDARMDARAIIDFVLPE</sequence>
<dbReference type="RefSeq" id="WP_377213888.1">
    <property type="nucleotide sequence ID" value="NZ_JBHTJV010000026.1"/>
</dbReference>